<name>A0A075H4G7_9ARCH</name>
<organism evidence="2">
    <name type="scientific">uncultured marine thaumarchaeote KM3_51_A05</name>
    <dbReference type="NCBI Taxonomy" id="1456173"/>
    <lineage>
        <taxon>Archaea</taxon>
        <taxon>Nitrososphaerota</taxon>
        <taxon>environmental samples</taxon>
    </lineage>
</organism>
<keyword evidence="1" id="KW-0472">Membrane</keyword>
<reference evidence="2" key="1">
    <citation type="journal article" date="2014" name="Genome Biol. Evol.">
        <title>Pangenome evidence for extensive interdomain horizontal transfer affecting lineage core and shell genes in uncultured planktonic thaumarchaeota and euryarchaeota.</title>
        <authorList>
            <person name="Deschamps P."/>
            <person name="Zivanovic Y."/>
            <person name="Moreira D."/>
            <person name="Rodriguez-Valera F."/>
            <person name="Lopez-Garcia P."/>
        </authorList>
    </citation>
    <scope>NUCLEOTIDE SEQUENCE</scope>
</reference>
<keyword evidence="1" id="KW-0812">Transmembrane</keyword>
<feature type="transmembrane region" description="Helical" evidence="1">
    <location>
        <begin position="20"/>
        <end position="40"/>
    </location>
</feature>
<dbReference type="EMBL" id="KF900911">
    <property type="protein sequence ID" value="AIF11191.1"/>
    <property type="molecule type" value="Genomic_DNA"/>
</dbReference>
<proteinExistence type="predicted"/>
<accession>A0A075H4G7</accession>
<keyword evidence="1" id="KW-1133">Transmembrane helix</keyword>
<sequence>MIYVIKGRMVVFYQMAEAGMAAYGAAAGVAIALAVVCFALRGKGHPEPLD</sequence>
<evidence type="ECO:0000256" key="1">
    <source>
        <dbReference type="SAM" id="Phobius"/>
    </source>
</evidence>
<dbReference type="AlphaFoldDB" id="A0A075H4G7"/>
<evidence type="ECO:0000313" key="2">
    <source>
        <dbReference type="EMBL" id="AIF11191.1"/>
    </source>
</evidence>
<protein>
    <submittedName>
        <fullName evidence="2">Uncharacterized protein</fullName>
    </submittedName>
</protein>